<dbReference type="EnsemblMetazoa" id="AMAM002088-RA">
    <property type="protein sequence ID" value="AMAM002088-PA"/>
    <property type="gene ID" value="AMAM002088"/>
</dbReference>
<evidence type="ECO:0000313" key="3">
    <source>
        <dbReference type="Proteomes" id="UP000075901"/>
    </source>
</evidence>
<organism evidence="2 3">
    <name type="scientific">Anopheles maculatus</name>
    <dbReference type="NCBI Taxonomy" id="74869"/>
    <lineage>
        <taxon>Eukaryota</taxon>
        <taxon>Metazoa</taxon>
        <taxon>Ecdysozoa</taxon>
        <taxon>Arthropoda</taxon>
        <taxon>Hexapoda</taxon>
        <taxon>Insecta</taxon>
        <taxon>Pterygota</taxon>
        <taxon>Neoptera</taxon>
        <taxon>Endopterygota</taxon>
        <taxon>Diptera</taxon>
        <taxon>Nematocera</taxon>
        <taxon>Culicoidea</taxon>
        <taxon>Culicidae</taxon>
        <taxon>Anophelinae</taxon>
        <taxon>Anopheles</taxon>
        <taxon>Anopheles maculatus group</taxon>
    </lineage>
</organism>
<protein>
    <submittedName>
        <fullName evidence="2">Uncharacterized protein</fullName>
    </submittedName>
</protein>
<proteinExistence type="predicted"/>
<evidence type="ECO:0000313" key="2">
    <source>
        <dbReference type="EnsemblMetazoa" id="AMAM002088-PA"/>
    </source>
</evidence>
<feature type="region of interest" description="Disordered" evidence="1">
    <location>
        <begin position="237"/>
        <end position="260"/>
    </location>
</feature>
<evidence type="ECO:0000256" key="1">
    <source>
        <dbReference type="SAM" id="MobiDB-lite"/>
    </source>
</evidence>
<dbReference type="AlphaFoldDB" id="A0A182S907"/>
<keyword evidence="3" id="KW-1185">Reference proteome</keyword>
<accession>A0A182S907</accession>
<dbReference type="VEuPathDB" id="VectorBase:AMAM002088"/>
<dbReference type="Proteomes" id="UP000075901">
    <property type="component" value="Unassembled WGS sequence"/>
</dbReference>
<reference evidence="2" key="2">
    <citation type="submission" date="2020-05" db="UniProtKB">
        <authorList>
            <consortium name="EnsemblMetazoa"/>
        </authorList>
    </citation>
    <scope>IDENTIFICATION</scope>
    <source>
        <strain evidence="2">maculatus3</strain>
    </source>
</reference>
<feature type="region of interest" description="Disordered" evidence="1">
    <location>
        <begin position="282"/>
        <end position="303"/>
    </location>
</feature>
<reference evidence="3" key="1">
    <citation type="submission" date="2013-09" db="EMBL/GenBank/DDBJ databases">
        <title>The Genome Sequence of Anopheles maculatus species B.</title>
        <authorList>
            <consortium name="The Broad Institute Genomics Platform"/>
            <person name="Neafsey D.E."/>
            <person name="Besansky N."/>
            <person name="Howell P."/>
            <person name="Walton C."/>
            <person name="Young S.K."/>
            <person name="Zeng Q."/>
            <person name="Gargeya S."/>
            <person name="Fitzgerald M."/>
            <person name="Haas B."/>
            <person name="Abouelleil A."/>
            <person name="Allen A.W."/>
            <person name="Alvarado L."/>
            <person name="Arachchi H.M."/>
            <person name="Berlin A.M."/>
            <person name="Chapman S.B."/>
            <person name="Gainer-Dewar J."/>
            <person name="Goldberg J."/>
            <person name="Griggs A."/>
            <person name="Gujja S."/>
            <person name="Hansen M."/>
            <person name="Howarth C."/>
            <person name="Imamovic A."/>
            <person name="Ireland A."/>
            <person name="Larimer J."/>
            <person name="McCowan C."/>
            <person name="Murphy C."/>
            <person name="Pearson M."/>
            <person name="Poon T.W."/>
            <person name="Priest M."/>
            <person name="Roberts A."/>
            <person name="Saif S."/>
            <person name="Shea T."/>
            <person name="Sisk P."/>
            <person name="Sykes S."/>
            <person name="Wortman J."/>
            <person name="Nusbaum C."/>
            <person name="Birren B."/>
        </authorList>
    </citation>
    <scope>NUCLEOTIDE SEQUENCE [LARGE SCALE GENOMIC DNA]</scope>
    <source>
        <strain evidence="3">maculatus3</strain>
    </source>
</reference>
<name>A0A182S907_9DIPT</name>
<sequence length="493" mass="54671">MIGIQARDAVKPVINQCTTKERRPLGDIDVNRSHHKIITTEDGQITGKGHIASGFQVFSDGETSSKKKDCLKISTKLASTLNGAKTKTVSGKMPFQFIDEMRNGERSVTKTASIAMKKVNAAKLADTDLLGTQIALMSIEKKANTTQHQILGTDPQAAQGIQKDASNGMTNSMAIDLTEQYGEVICATSKSVSQMQELAINSNGTGAIRKVVPETMDNNVCKLPSFQLNVKANEWNATTGDASNGTGVNNDNYSGSTPSNSEVRQLPLFWNICLENEAQASKQRGNTAGTYENHDLPYTAQSSGRKIVGRQLTPLERRQQPLNRDIMRELDDRTQEIERYERYKESRRKKAIEAMRVEQERIKWSAQSEASQHQQLRPNVLTNTKNKCQSAAIVAKTNHPSTRTVAGMHGFQRTNSNISVHSFNQVPSPPLAGKKPSPTGSNICIMKYPTPPNVPIRYEPGELWKLNYSAMHTNKRYEVQQDIFSDMTHFNSD</sequence>